<dbReference type="GO" id="GO:0005524">
    <property type="term" value="F:ATP binding"/>
    <property type="evidence" value="ECO:0007669"/>
    <property type="project" value="UniProtKB-KW"/>
</dbReference>
<dbReference type="InterPro" id="IPR004525">
    <property type="entry name" value="EpmA"/>
</dbReference>
<dbReference type="InterPro" id="IPR018149">
    <property type="entry name" value="Lys-tRNA-synth_II_C"/>
</dbReference>
<evidence type="ECO:0000256" key="1">
    <source>
        <dbReference type="ARBA" id="ARBA00011738"/>
    </source>
</evidence>
<dbReference type="GO" id="GO:0004824">
    <property type="term" value="F:lysine-tRNA ligase activity"/>
    <property type="evidence" value="ECO:0007669"/>
    <property type="project" value="InterPro"/>
</dbReference>
<dbReference type="InterPro" id="IPR006195">
    <property type="entry name" value="aa-tRNA-synth_II"/>
</dbReference>
<accession>A0A1T2L6G8</accession>
<feature type="domain" description="Aminoacyl-transfer RNA synthetases class-II family profile" evidence="6">
    <location>
        <begin position="15"/>
        <end position="322"/>
    </location>
</feature>
<sequence>MHEQEWRPSASLEMIRLRAHLLRRLRQFFLDRGVLEVETPLLSSAANSDPHIESFASRYRGVGDLDNSHLYLHTSPEFAMKRLLAAGSGPIYQLCKTFRNGESGRLHNPEFTMLEWYRPGFDHHQLMDEVDALLRYLMDGQRDLATTRRTSYRELFQRELNIDPFNASEEVLELCAERNGIEIVAKQMGCDEWLDLLMSHLIEPRLGINGPDFIHDYPASQASLARVSGDPAVAERFELYLDGVELANGFHELTDAEEQRRRFSADLDARGKTGLEQAALDERLLAALSSGLPDSAGVALGFDRLIMAVTGVKTIDEVITFPIARA</sequence>
<dbReference type="PROSITE" id="PS50862">
    <property type="entry name" value="AA_TRNA_LIGASE_II"/>
    <property type="match status" value="1"/>
</dbReference>
<comment type="catalytic activity">
    <reaction evidence="5">
        <text>D-beta-lysine + L-lysyl-[protein] + ATP = N(6)-((3R)-3,6-diaminohexanoyl)-L-lysyl-[protein] + AMP + diphosphate + H(+)</text>
        <dbReference type="Rhea" id="RHEA:83435"/>
        <dbReference type="Rhea" id="RHEA-COMP:9752"/>
        <dbReference type="Rhea" id="RHEA-COMP:20131"/>
        <dbReference type="ChEBI" id="CHEBI:15378"/>
        <dbReference type="ChEBI" id="CHEBI:29969"/>
        <dbReference type="ChEBI" id="CHEBI:30616"/>
        <dbReference type="ChEBI" id="CHEBI:33019"/>
        <dbReference type="ChEBI" id="CHEBI:84138"/>
        <dbReference type="ChEBI" id="CHEBI:156053"/>
        <dbReference type="ChEBI" id="CHEBI:456215"/>
    </reaction>
    <physiologicalReaction direction="left-to-right" evidence="5">
        <dbReference type="Rhea" id="RHEA:83436"/>
    </physiologicalReaction>
</comment>
<dbReference type="GO" id="GO:0000049">
    <property type="term" value="F:tRNA binding"/>
    <property type="evidence" value="ECO:0007669"/>
    <property type="project" value="TreeGrafter"/>
</dbReference>
<dbReference type="PANTHER" id="PTHR42918">
    <property type="entry name" value="LYSYL-TRNA SYNTHETASE"/>
    <property type="match status" value="1"/>
</dbReference>
<keyword evidence="8" id="KW-1185">Reference proteome</keyword>
<evidence type="ECO:0000256" key="5">
    <source>
        <dbReference type="ARBA" id="ARBA00052794"/>
    </source>
</evidence>
<keyword evidence="4" id="KW-0067">ATP-binding</keyword>
<proteinExistence type="predicted"/>
<dbReference type="NCBIfam" id="TIGR00462">
    <property type="entry name" value="genX"/>
    <property type="match status" value="1"/>
</dbReference>
<evidence type="ECO:0000313" key="8">
    <source>
        <dbReference type="Proteomes" id="UP000191110"/>
    </source>
</evidence>
<comment type="caution">
    <text evidence="7">The sequence shown here is derived from an EMBL/GenBank/DDBJ whole genome shotgun (WGS) entry which is preliminary data.</text>
</comment>
<dbReference type="PANTHER" id="PTHR42918:SF6">
    <property type="entry name" value="ELONGATION FACTOR P--(R)-BETA-LYSINE LIGASE"/>
    <property type="match status" value="1"/>
</dbReference>
<name>A0A1T2L6G8_9GAMM</name>
<dbReference type="PRINTS" id="PR00982">
    <property type="entry name" value="TRNASYNTHLYS"/>
</dbReference>
<reference evidence="7 8" key="1">
    <citation type="submission" date="2016-11" db="EMBL/GenBank/DDBJ databases">
        <title>Mixed transmission modes and dynamic genome evolution in an obligate animal-bacterial symbiosis.</title>
        <authorList>
            <person name="Russell S.L."/>
            <person name="Corbett-Detig R.B."/>
            <person name="Cavanaugh C.M."/>
        </authorList>
    </citation>
    <scope>NUCLEOTIDE SEQUENCE [LARGE SCALE GENOMIC DNA]</scope>
    <source>
        <strain evidence="7">Sveles-Q1</strain>
    </source>
</reference>
<dbReference type="NCBIfam" id="NF006828">
    <property type="entry name" value="PRK09350.1"/>
    <property type="match status" value="1"/>
</dbReference>
<dbReference type="GO" id="GO:0006430">
    <property type="term" value="P:lysyl-tRNA aminoacylation"/>
    <property type="evidence" value="ECO:0007669"/>
    <property type="project" value="InterPro"/>
</dbReference>
<dbReference type="OrthoDB" id="9802326at2"/>
<evidence type="ECO:0000313" key="7">
    <source>
        <dbReference type="EMBL" id="OOZ40644.1"/>
    </source>
</evidence>
<dbReference type="InterPro" id="IPR004364">
    <property type="entry name" value="Aa-tRNA-synt_II"/>
</dbReference>
<dbReference type="Proteomes" id="UP000191110">
    <property type="component" value="Unassembled WGS sequence"/>
</dbReference>
<keyword evidence="2" id="KW-0436">Ligase</keyword>
<evidence type="ECO:0000256" key="2">
    <source>
        <dbReference type="ARBA" id="ARBA00022598"/>
    </source>
</evidence>
<dbReference type="Gene3D" id="3.30.930.10">
    <property type="entry name" value="Bira Bifunctional Protein, Domain 2"/>
    <property type="match status" value="1"/>
</dbReference>
<dbReference type="AlphaFoldDB" id="A0A1T2L6G8"/>
<dbReference type="EMBL" id="MPRL01000020">
    <property type="protein sequence ID" value="OOZ40644.1"/>
    <property type="molecule type" value="Genomic_DNA"/>
</dbReference>
<evidence type="ECO:0000256" key="3">
    <source>
        <dbReference type="ARBA" id="ARBA00022741"/>
    </source>
</evidence>
<dbReference type="GO" id="GO:0005829">
    <property type="term" value="C:cytosol"/>
    <property type="evidence" value="ECO:0007669"/>
    <property type="project" value="TreeGrafter"/>
</dbReference>
<keyword evidence="3" id="KW-0547">Nucleotide-binding</keyword>
<gene>
    <name evidence="7" type="ORF">BOW53_06870</name>
</gene>
<dbReference type="SUPFAM" id="SSF55681">
    <property type="entry name" value="Class II aaRS and biotin synthetases"/>
    <property type="match status" value="1"/>
</dbReference>
<comment type="subunit">
    <text evidence="1">Homodimer.</text>
</comment>
<dbReference type="FunFam" id="3.30.930.10:FF:000017">
    <property type="entry name" value="Elongation factor P--(R)-beta-lysine ligase"/>
    <property type="match status" value="1"/>
</dbReference>
<evidence type="ECO:0000259" key="6">
    <source>
        <dbReference type="PROSITE" id="PS50862"/>
    </source>
</evidence>
<dbReference type="RefSeq" id="WP_078483347.1">
    <property type="nucleotide sequence ID" value="NZ_MPRL01000020.1"/>
</dbReference>
<dbReference type="Pfam" id="PF00152">
    <property type="entry name" value="tRNA-synt_2"/>
    <property type="match status" value="1"/>
</dbReference>
<organism evidence="7 8">
    <name type="scientific">Solemya pervernicosa gill symbiont</name>
    <dbReference type="NCBI Taxonomy" id="642797"/>
    <lineage>
        <taxon>Bacteria</taxon>
        <taxon>Pseudomonadati</taxon>
        <taxon>Pseudomonadota</taxon>
        <taxon>Gammaproteobacteria</taxon>
        <taxon>sulfur-oxidizing symbionts</taxon>
    </lineage>
</organism>
<dbReference type="InterPro" id="IPR045864">
    <property type="entry name" value="aa-tRNA-synth_II/BPL/LPL"/>
</dbReference>
<protein>
    <submittedName>
        <fullName evidence="7">EF-P lysine aminoacylase GenX</fullName>
    </submittedName>
</protein>
<evidence type="ECO:0000256" key="4">
    <source>
        <dbReference type="ARBA" id="ARBA00022840"/>
    </source>
</evidence>